<evidence type="ECO:0008006" key="2">
    <source>
        <dbReference type="Google" id="ProtNLM"/>
    </source>
</evidence>
<dbReference type="EMBL" id="BKCJ010344391">
    <property type="protein sequence ID" value="GEZ93557.1"/>
    <property type="molecule type" value="Genomic_DNA"/>
</dbReference>
<name>A0A699IX42_TANCI</name>
<gene>
    <name evidence="1" type="ORF">Tci_565530</name>
</gene>
<comment type="caution">
    <text evidence="1">The sequence shown here is derived from an EMBL/GenBank/DDBJ whole genome shotgun (WGS) entry which is preliminary data.</text>
</comment>
<organism evidence="1">
    <name type="scientific">Tanacetum cinerariifolium</name>
    <name type="common">Dalmatian daisy</name>
    <name type="synonym">Chrysanthemum cinerariifolium</name>
    <dbReference type="NCBI Taxonomy" id="118510"/>
    <lineage>
        <taxon>Eukaryota</taxon>
        <taxon>Viridiplantae</taxon>
        <taxon>Streptophyta</taxon>
        <taxon>Embryophyta</taxon>
        <taxon>Tracheophyta</taxon>
        <taxon>Spermatophyta</taxon>
        <taxon>Magnoliopsida</taxon>
        <taxon>eudicotyledons</taxon>
        <taxon>Gunneridae</taxon>
        <taxon>Pentapetalae</taxon>
        <taxon>asterids</taxon>
        <taxon>campanulids</taxon>
        <taxon>Asterales</taxon>
        <taxon>Asteraceae</taxon>
        <taxon>Asteroideae</taxon>
        <taxon>Anthemideae</taxon>
        <taxon>Anthemidinae</taxon>
        <taxon>Tanacetum</taxon>
    </lineage>
</organism>
<evidence type="ECO:0000313" key="1">
    <source>
        <dbReference type="EMBL" id="GEZ93557.1"/>
    </source>
</evidence>
<protein>
    <recommendedName>
        <fullName evidence="2">Xylulose kinase-1</fullName>
    </recommendedName>
</protein>
<proteinExistence type="predicted"/>
<accession>A0A699IX42</accession>
<sequence length="477" mass="54888">MSTPKFAETHNLVVFLEKPTEFEGFKQIINFLNANPIKYALTVNPTIYTSCIKQFWAMTKVKTVDGEEQIQALVDKKKVIITKTSVRSDLHLKDAKVFLDSQVEGMLKPKEIYVTPSHTKNIFANIKRLGKDFSDEHVTTTSNDPLLSGEDRLKLTELMKNYTQLQLRVFALETTKANQALEIGSLKRKMKKLEKKANKKTYTLKRLYKICSSTRVESSDDVGLGDQEDASKQGRIIDNLDADAEVTLVDETKGMNDQDMFDTSILDDEEVVAKNEKDQIMFDEEVARNLQAQLQTELEEEKRLARKKGRRSQIALIAEWDDVQAMMDADHELAERLQVEDFEEVQKAFDNTMSWINSFVPMEKDRAKGNEQIEAKVDDDQEEAQMKMYMKIILDDEIPIDVIPVATKPPIIVDWKIIKEGKISSYHLIRADRSSKKYSSMIQMLQHIDKEDLKTLWKLVKANYGNTRPEEGYEKVL</sequence>
<reference evidence="1" key="1">
    <citation type="journal article" date="2019" name="Sci. Rep.">
        <title>Draft genome of Tanacetum cinerariifolium, the natural source of mosquito coil.</title>
        <authorList>
            <person name="Yamashiro T."/>
            <person name="Shiraishi A."/>
            <person name="Satake H."/>
            <person name="Nakayama K."/>
        </authorList>
    </citation>
    <scope>NUCLEOTIDE SEQUENCE</scope>
</reference>
<dbReference type="AlphaFoldDB" id="A0A699IX42"/>